<dbReference type="HOGENOM" id="CLU_148738_0_0_5"/>
<keyword evidence="1" id="KW-0175">Coiled coil</keyword>
<feature type="coiled-coil region" evidence="1">
    <location>
        <begin position="15"/>
        <end position="49"/>
    </location>
</feature>
<gene>
    <name evidence="2" type="ordered locus">MICA_752</name>
</gene>
<protein>
    <submittedName>
        <fullName evidence="2">Uncharacterized protein</fullName>
    </submittedName>
</protein>
<dbReference type="Proteomes" id="UP000009286">
    <property type="component" value="Chromosome"/>
</dbReference>
<accession>G2KQF0</accession>
<name>G2KQF0_MICAA</name>
<reference evidence="2 3" key="1">
    <citation type="journal article" date="2011" name="BMC Genomics">
        <title>Genomic insights into an obligate epibiotic bacterial predator: Micavibrio aeruginosavorus ARL-13.</title>
        <authorList>
            <person name="Wang Z."/>
            <person name="Kadouri D."/>
            <person name="Wu M."/>
        </authorList>
    </citation>
    <scope>NUCLEOTIDE SEQUENCE [LARGE SCALE GENOMIC DNA]</scope>
    <source>
        <strain evidence="2 3">ARL-13</strain>
    </source>
</reference>
<proteinExistence type="predicted"/>
<feature type="coiled-coil region" evidence="1">
    <location>
        <begin position="73"/>
        <end position="107"/>
    </location>
</feature>
<organism evidence="2 3">
    <name type="scientific">Micavibrio aeruginosavorus (strain ARL-13)</name>
    <dbReference type="NCBI Taxonomy" id="856793"/>
    <lineage>
        <taxon>Bacteria</taxon>
        <taxon>Pseudomonadati</taxon>
        <taxon>Bdellovibrionota</taxon>
        <taxon>Bdellovibrionia</taxon>
        <taxon>Bdellovibrionales</taxon>
        <taxon>Pseudobdellovibrionaceae</taxon>
        <taxon>Micavibrio</taxon>
    </lineage>
</organism>
<evidence type="ECO:0000313" key="2">
    <source>
        <dbReference type="EMBL" id="AEP09086.1"/>
    </source>
</evidence>
<evidence type="ECO:0000313" key="3">
    <source>
        <dbReference type="Proteomes" id="UP000009286"/>
    </source>
</evidence>
<dbReference type="STRING" id="856793.MICA_752"/>
<dbReference type="EMBL" id="CP002382">
    <property type="protein sequence ID" value="AEP09086.1"/>
    <property type="molecule type" value="Genomic_DNA"/>
</dbReference>
<evidence type="ECO:0000256" key="1">
    <source>
        <dbReference type="SAM" id="Coils"/>
    </source>
</evidence>
<sequence length="143" mass="16847">MADLNPLIRWRKYVIDEKQKVLSSLYREAENLQQKRDKMEADLAHEKELASQSEVTEATTYYGRYAEVQRKKIAQMDGAIAKINARIERAQDEIRAAFADLKKVQITQKNREDREEAEQNRKETIMLDEIGLETFRRNDEAKE</sequence>
<dbReference type="InterPro" id="IPR053716">
    <property type="entry name" value="Flag_assembly_chemotaxis_eff"/>
</dbReference>
<dbReference type="KEGG" id="mai:MICA_752"/>
<dbReference type="AlphaFoldDB" id="G2KQF0"/>
<dbReference type="Gene3D" id="1.10.287.1700">
    <property type="match status" value="1"/>
</dbReference>
<dbReference type="OrthoDB" id="7273723at2"/>
<keyword evidence="3" id="KW-1185">Reference proteome</keyword>
<dbReference type="RefSeq" id="WP_014102309.1">
    <property type="nucleotide sequence ID" value="NC_016026.1"/>
</dbReference>